<dbReference type="EMBL" id="LUUI01000113">
    <property type="protein sequence ID" value="OAI14174.1"/>
    <property type="molecule type" value="Genomic_DNA"/>
</dbReference>
<organism evidence="3 4">
    <name type="scientific">Methylomonas lenta</name>
    <dbReference type="NCBI Taxonomy" id="980561"/>
    <lineage>
        <taxon>Bacteria</taxon>
        <taxon>Pseudomonadati</taxon>
        <taxon>Pseudomonadota</taxon>
        <taxon>Gammaproteobacteria</taxon>
        <taxon>Methylococcales</taxon>
        <taxon>Methylococcaceae</taxon>
        <taxon>Methylomonas</taxon>
    </lineage>
</organism>
<gene>
    <name evidence="3" type="ORF">A1359_11440</name>
</gene>
<evidence type="ECO:0000313" key="3">
    <source>
        <dbReference type="EMBL" id="OAI14174.1"/>
    </source>
</evidence>
<feature type="transmembrane region" description="Helical" evidence="1">
    <location>
        <begin position="341"/>
        <end position="360"/>
    </location>
</feature>
<keyword evidence="1" id="KW-0812">Transmembrane</keyword>
<reference evidence="3 4" key="1">
    <citation type="submission" date="2016-03" db="EMBL/GenBank/DDBJ databases">
        <authorList>
            <person name="Ploux O."/>
        </authorList>
    </citation>
    <scope>NUCLEOTIDE SEQUENCE [LARGE SCALE GENOMIC DNA]</scope>
    <source>
        <strain evidence="3 4">R-45370</strain>
    </source>
</reference>
<proteinExistence type="predicted"/>
<evidence type="ECO:0008006" key="5">
    <source>
        <dbReference type="Google" id="ProtNLM"/>
    </source>
</evidence>
<name>A0A177N9A2_9GAMM</name>
<evidence type="ECO:0000313" key="4">
    <source>
        <dbReference type="Proteomes" id="UP000078476"/>
    </source>
</evidence>
<dbReference type="OrthoDB" id="259335at2"/>
<sequence length="368" mass="39951">MHQQIIKNKAQIIGALLGSITLLGNSAVMASTTYGTLGNFDVFNDSDTNSYYGFEIELEGLDSSSIANYNGNYYTYTNWHYGAGQVSTVNGNTIVRYYDNGAHSTAPYTSQITNTGGHSCITIDGCEHFGLALNGAPTASRYFWLDQNGNRTTTVSLIGAPIATVYQPPAPAPGAALPPPQVQFVVEAPEAPERLEANQKFSDAVWVKVIKTELDLENMANLNDLMADNPDKIADAEHDGVEVEWKLLQRRLDDPNGVNNKLDSGAQEAGKNAEQVLRTYQFFAFTGKYDAEHEAECVDVGTCEDDLQDNIANVDLYVGRLLGQQMVAANLNGPVEFPAQVPLPGAIWLFGSVLAGFLGISRRQKTIN</sequence>
<dbReference type="STRING" id="980561.A1359_11440"/>
<feature type="signal peptide" evidence="2">
    <location>
        <begin position="1"/>
        <end position="30"/>
    </location>
</feature>
<dbReference type="Proteomes" id="UP000078476">
    <property type="component" value="Unassembled WGS sequence"/>
</dbReference>
<keyword evidence="1" id="KW-1133">Transmembrane helix</keyword>
<protein>
    <recommendedName>
        <fullName evidence="5">PEP-CTERM protein-sorting domain-containing protein</fullName>
    </recommendedName>
</protein>
<keyword evidence="4" id="KW-1185">Reference proteome</keyword>
<feature type="chain" id="PRO_5008068907" description="PEP-CTERM protein-sorting domain-containing protein" evidence="2">
    <location>
        <begin position="31"/>
        <end position="368"/>
    </location>
</feature>
<evidence type="ECO:0000256" key="1">
    <source>
        <dbReference type="SAM" id="Phobius"/>
    </source>
</evidence>
<keyword evidence="1" id="KW-0472">Membrane</keyword>
<keyword evidence="2" id="KW-0732">Signal</keyword>
<comment type="caution">
    <text evidence="3">The sequence shown here is derived from an EMBL/GenBank/DDBJ whole genome shotgun (WGS) entry which is preliminary data.</text>
</comment>
<evidence type="ECO:0000256" key="2">
    <source>
        <dbReference type="SAM" id="SignalP"/>
    </source>
</evidence>
<dbReference type="AlphaFoldDB" id="A0A177N9A2"/>
<accession>A0A177N9A2</accession>
<dbReference type="RefSeq" id="WP_066983549.1">
    <property type="nucleotide sequence ID" value="NZ_LUUI01000113.1"/>
</dbReference>